<protein>
    <submittedName>
        <fullName evidence="2">Predicted protein</fullName>
    </submittedName>
</protein>
<evidence type="ECO:0000256" key="1">
    <source>
        <dbReference type="SAM" id="MobiDB-lite"/>
    </source>
</evidence>
<evidence type="ECO:0000313" key="3">
    <source>
        <dbReference type="Proteomes" id="UP000006671"/>
    </source>
</evidence>
<proteinExistence type="predicted"/>
<dbReference type="EMBL" id="GG738870">
    <property type="protein sequence ID" value="EFC44093.1"/>
    <property type="molecule type" value="Genomic_DNA"/>
</dbReference>
<keyword evidence="3" id="KW-1185">Reference proteome</keyword>
<dbReference type="VEuPathDB" id="AmoebaDB:NAEGRDRAFT_68038"/>
<sequence>MSEAEFIATSTTTNEDQKPELTTGESNNLSLDFSIKFDLEKVIEKYSASASWNETSRKTFSDFLHHFLIYVLMNRGENQRKVFTLKTSSEGEASIIKYMKEHTPESIERAQLNDPDNYTSGDLFEEITKENVAEDLKPFAHSESIKAIYKFTDRSNGEQPVTHQVIHLSFDFEQVKEFILEHFEFHQDVFCREVSLTCICAGFSALLEYIAAEIIELSGRFTEEKVLTVAALQKGLQSDPALSSLPCSHIILAQLP</sequence>
<dbReference type="GeneID" id="8848013"/>
<name>D2VGN2_NAEGR</name>
<gene>
    <name evidence="2" type="ORF">NAEGRDRAFT_68038</name>
</gene>
<dbReference type="RefSeq" id="XP_002676837.1">
    <property type="nucleotide sequence ID" value="XM_002676791.1"/>
</dbReference>
<feature type="region of interest" description="Disordered" evidence="1">
    <location>
        <begin position="1"/>
        <end position="25"/>
    </location>
</feature>
<reference evidence="2 3" key="1">
    <citation type="journal article" date="2010" name="Cell">
        <title>The genome of Naegleria gruberi illuminates early eukaryotic versatility.</title>
        <authorList>
            <person name="Fritz-Laylin L.K."/>
            <person name="Prochnik S.E."/>
            <person name="Ginger M.L."/>
            <person name="Dacks J.B."/>
            <person name="Carpenter M.L."/>
            <person name="Field M.C."/>
            <person name="Kuo A."/>
            <person name="Paredez A."/>
            <person name="Chapman J."/>
            <person name="Pham J."/>
            <person name="Shu S."/>
            <person name="Neupane R."/>
            <person name="Cipriano M."/>
            <person name="Mancuso J."/>
            <person name="Tu H."/>
            <person name="Salamov A."/>
            <person name="Lindquist E."/>
            <person name="Shapiro H."/>
            <person name="Lucas S."/>
            <person name="Grigoriev I.V."/>
            <person name="Cande W.Z."/>
            <person name="Fulton C."/>
            <person name="Rokhsar D.S."/>
            <person name="Dawson S.C."/>
        </authorList>
    </citation>
    <scope>NUCLEOTIDE SEQUENCE [LARGE SCALE GENOMIC DNA]</scope>
    <source>
        <strain evidence="2 3">NEG-M</strain>
    </source>
</reference>
<dbReference type="Proteomes" id="UP000006671">
    <property type="component" value="Unassembled WGS sequence"/>
</dbReference>
<accession>D2VGN2</accession>
<dbReference type="AlphaFoldDB" id="D2VGN2"/>
<dbReference type="KEGG" id="ngr:NAEGRDRAFT_68038"/>
<dbReference type="InParanoid" id="D2VGN2"/>
<evidence type="ECO:0000313" key="2">
    <source>
        <dbReference type="EMBL" id="EFC44093.1"/>
    </source>
</evidence>
<dbReference type="OMA" id="LTCICAG"/>
<dbReference type="OrthoDB" id="10517613at2759"/>
<organism evidence="3">
    <name type="scientific">Naegleria gruberi</name>
    <name type="common">Amoeba</name>
    <dbReference type="NCBI Taxonomy" id="5762"/>
    <lineage>
        <taxon>Eukaryota</taxon>
        <taxon>Discoba</taxon>
        <taxon>Heterolobosea</taxon>
        <taxon>Tetramitia</taxon>
        <taxon>Eutetramitia</taxon>
        <taxon>Vahlkampfiidae</taxon>
        <taxon>Naegleria</taxon>
    </lineage>
</organism>